<comment type="similarity">
    <text evidence="2">Belongs to the membrane fusion protein (MFP) (TC 8.A.1) family.</text>
</comment>
<feature type="transmembrane region" description="Helical" evidence="4">
    <location>
        <begin position="5"/>
        <end position="24"/>
    </location>
</feature>
<proteinExistence type="inferred from homology"/>
<dbReference type="SUPFAM" id="SSF111369">
    <property type="entry name" value="HlyD-like secretion proteins"/>
    <property type="match status" value="1"/>
</dbReference>
<dbReference type="GO" id="GO:0015562">
    <property type="term" value="F:efflux transmembrane transporter activity"/>
    <property type="evidence" value="ECO:0007669"/>
    <property type="project" value="TreeGrafter"/>
</dbReference>
<dbReference type="InterPro" id="IPR058792">
    <property type="entry name" value="Beta-barrel_RND_2"/>
</dbReference>
<dbReference type="InterPro" id="IPR058627">
    <property type="entry name" value="MdtA-like_C"/>
</dbReference>
<dbReference type="Proteomes" id="UP000505355">
    <property type="component" value="Chromosome"/>
</dbReference>
<dbReference type="Gene3D" id="2.40.420.20">
    <property type="match status" value="1"/>
</dbReference>
<name>A0A7D4PWJ3_9SPHI</name>
<feature type="domain" description="Multidrug resistance protein MdtA-like C-terminal permuted SH3" evidence="7">
    <location>
        <begin position="292"/>
        <end position="348"/>
    </location>
</feature>
<dbReference type="NCBIfam" id="TIGR01730">
    <property type="entry name" value="RND_mfp"/>
    <property type="match status" value="1"/>
</dbReference>
<evidence type="ECO:0000313" key="8">
    <source>
        <dbReference type="EMBL" id="QKJ32508.1"/>
    </source>
</evidence>
<dbReference type="Gene3D" id="2.40.30.170">
    <property type="match status" value="1"/>
</dbReference>
<evidence type="ECO:0000313" key="9">
    <source>
        <dbReference type="Proteomes" id="UP000505355"/>
    </source>
</evidence>
<dbReference type="Pfam" id="PF25917">
    <property type="entry name" value="BSH_RND"/>
    <property type="match status" value="1"/>
</dbReference>
<keyword evidence="4" id="KW-0812">Transmembrane</keyword>
<dbReference type="Gene3D" id="2.40.50.100">
    <property type="match status" value="1"/>
</dbReference>
<dbReference type="InterPro" id="IPR058625">
    <property type="entry name" value="MdtA-like_BSH"/>
</dbReference>
<evidence type="ECO:0000256" key="4">
    <source>
        <dbReference type="SAM" id="Phobius"/>
    </source>
</evidence>
<dbReference type="Gene3D" id="1.10.287.470">
    <property type="entry name" value="Helix hairpin bin"/>
    <property type="match status" value="1"/>
</dbReference>
<keyword evidence="4" id="KW-0472">Membrane</keyword>
<evidence type="ECO:0000256" key="2">
    <source>
        <dbReference type="ARBA" id="ARBA00009477"/>
    </source>
</evidence>
<dbReference type="RefSeq" id="WP_173417157.1">
    <property type="nucleotide sequence ID" value="NZ_CP054139.1"/>
</dbReference>
<reference evidence="8 9" key="1">
    <citation type="submission" date="2020-05" db="EMBL/GenBank/DDBJ databases">
        <title>Mucilaginibacter mali sp. nov.</title>
        <authorList>
            <person name="Kim H.S."/>
            <person name="Lee K.C."/>
            <person name="Suh M.K."/>
            <person name="Kim J.-S."/>
            <person name="Han K.-I."/>
            <person name="Eom M.K."/>
            <person name="Shin Y.K."/>
            <person name="Lee J.-S."/>
        </authorList>
    </citation>
    <scope>NUCLEOTIDE SEQUENCE [LARGE SCALE GENOMIC DNA]</scope>
    <source>
        <strain evidence="8 9">G2-14</strain>
    </source>
</reference>
<dbReference type="EMBL" id="CP054139">
    <property type="protein sequence ID" value="QKJ32508.1"/>
    <property type="molecule type" value="Genomic_DNA"/>
</dbReference>
<gene>
    <name evidence="8" type="ORF">HQ865_23015</name>
</gene>
<evidence type="ECO:0000259" key="7">
    <source>
        <dbReference type="Pfam" id="PF25967"/>
    </source>
</evidence>
<protein>
    <submittedName>
        <fullName evidence="8">Efflux RND transporter periplasmic adaptor subunit</fullName>
    </submittedName>
</protein>
<evidence type="ECO:0000259" key="5">
    <source>
        <dbReference type="Pfam" id="PF25917"/>
    </source>
</evidence>
<dbReference type="GO" id="GO:1990281">
    <property type="term" value="C:efflux pump complex"/>
    <property type="evidence" value="ECO:0007669"/>
    <property type="project" value="TreeGrafter"/>
</dbReference>
<keyword evidence="9" id="KW-1185">Reference proteome</keyword>
<evidence type="ECO:0000256" key="1">
    <source>
        <dbReference type="ARBA" id="ARBA00004196"/>
    </source>
</evidence>
<dbReference type="Pfam" id="PF25967">
    <property type="entry name" value="RND-MFP_C"/>
    <property type="match status" value="1"/>
</dbReference>
<organism evidence="8 9">
    <name type="scientific">Mucilaginibacter mali</name>
    <dbReference type="NCBI Taxonomy" id="2740462"/>
    <lineage>
        <taxon>Bacteria</taxon>
        <taxon>Pseudomonadati</taxon>
        <taxon>Bacteroidota</taxon>
        <taxon>Sphingobacteriia</taxon>
        <taxon>Sphingobacteriales</taxon>
        <taxon>Sphingobacteriaceae</taxon>
        <taxon>Mucilaginibacter</taxon>
    </lineage>
</organism>
<comment type="subcellular location">
    <subcellularLocation>
        <location evidence="1">Cell envelope</location>
    </subcellularLocation>
</comment>
<evidence type="ECO:0000256" key="3">
    <source>
        <dbReference type="ARBA" id="ARBA00022448"/>
    </source>
</evidence>
<dbReference type="PANTHER" id="PTHR30469:SF36">
    <property type="entry name" value="BLL3903 PROTEIN"/>
    <property type="match status" value="1"/>
</dbReference>
<feature type="domain" description="Multidrug resistance protein MdtA-like barrel-sandwich hybrid" evidence="5">
    <location>
        <begin position="79"/>
        <end position="201"/>
    </location>
</feature>
<dbReference type="InterPro" id="IPR006143">
    <property type="entry name" value="RND_pump_MFP"/>
</dbReference>
<evidence type="ECO:0000259" key="6">
    <source>
        <dbReference type="Pfam" id="PF25954"/>
    </source>
</evidence>
<dbReference type="PANTHER" id="PTHR30469">
    <property type="entry name" value="MULTIDRUG RESISTANCE PROTEIN MDTA"/>
    <property type="match status" value="1"/>
</dbReference>
<dbReference type="KEGG" id="mmab:HQ865_23015"/>
<accession>A0A7D4PWJ3</accession>
<sequence length="364" mass="39276">MKIRYIAYIIIALIIGYLVYSKLWGAKAKEAAAATGGAGGKGGKGGKKKGGPIPVKVMIVKDTTVINNIDVTGSIDANEKVNLISQTAGNITGIYFKEGSYVSKGQLLVKVYNQDLQASYQQVQYQVALAKQTEYRNKILLEKEAISKEEYETSLTSLNSLNAQGDMIKAQIARTEIRAPFSGTIGLRNVSPGGYLSPSTSIATLVNIDPAKLTFSVPERYLPLIQPGANISFTVASSNKKYNAKVYAIEPAIDATSRTITIRAQAANPKNELKAGAFAKINLTLDQIPKTIMVPTEVVIPDLKSSKVFLVKKGVATPQFVKTDLRTDTRIQITDGLKPGDSLIVSGIIQMRPKVALKITKVIK</sequence>
<keyword evidence="3" id="KW-0813">Transport</keyword>
<dbReference type="AlphaFoldDB" id="A0A7D4PWJ3"/>
<dbReference type="Pfam" id="PF25954">
    <property type="entry name" value="Beta-barrel_RND_2"/>
    <property type="match status" value="1"/>
</dbReference>
<feature type="domain" description="CusB-like beta-barrel" evidence="6">
    <location>
        <begin position="213"/>
        <end position="284"/>
    </location>
</feature>
<keyword evidence="4" id="KW-1133">Transmembrane helix</keyword>